<evidence type="ECO:0000313" key="2">
    <source>
        <dbReference type="Proteomes" id="UP000037035"/>
    </source>
</evidence>
<keyword evidence="2" id="KW-1185">Reference proteome</keyword>
<name>A0A0L6UFF6_9BASI</name>
<dbReference type="Proteomes" id="UP000037035">
    <property type="component" value="Unassembled WGS sequence"/>
</dbReference>
<proteinExistence type="predicted"/>
<accession>A0A0L6UFF6</accession>
<dbReference type="VEuPathDB" id="FungiDB:VP01_677g5"/>
<reference evidence="1 2" key="1">
    <citation type="submission" date="2015-08" db="EMBL/GenBank/DDBJ databases">
        <title>Next Generation Sequencing and Analysis of the Genome of Puccinia sorghi L Schw, the Causal Agent of Maize Common Rust.</title>
        <authorList>
            <person name="Rochi L."/>
            <person name="Burguener G."/>
            <person name="Darino M."/>
            <person name="Turjanski A."/>
            <person name="Kreff E."/>
            <person name="Dieguez M.J."/>
            <person name="Sacco F."/>
        </authorList>
    </citation>
    <scope>NUCLEOTIDE SEQUENCE [LARGE SCALE GENOMIC DNA]</scope>
    <source>
        <strain evidence="1 2">RO10H11247</strain>
    </source>
</reference>
<dbReference type="OrthoDB" id="2507436at2759"/>
<comment type="caution">
    <text evidence="1">The sequence shown here is derived from an EMBL/GenBank/DDBJ whole genome shotgun (WGS) entry which is preliminary data.</text>
</comment>
<protein>
    <submittedName>
        <fullName evidence="1">Uncharacterized protein</fullName>
    </submittedName>
</protein>
<gene>
    <name evidence="1" type="ORF">VP01_677g5</name>
</gene>
<organism evidence="1 2">
    <name type="scientific">Puccinia sorghi</name>
    <dbReference type="NCBI Taxonomy" id="27349"/>
    <lineage>
        <taxon>Eukaryota</taxon>
        <taxon>Fungi</taxon>
        <taxon>Dikarya</taxon>
        <taxon>Basidiomycota</taxon>
        <taxon>Pucciniomycotina</taxon>
        <taxon>Pucciniomycetes</taxon>
        <taxon>Pucciniales</taxon>
        <taxon>Pucciniaceae</taxon>
        <taxon>Puccinia</taxon>
    </lineage>
</organism>
<sequence length="480" mass="54770">MVWEEGSTSSSLAKLEPPLITDNTYHQFHTIPIGSDEESDEENLLAVAQATGLTLFDPQNAEESDSETEIDWDEWIFETQPEGAALVEPDEPLERNLNSPWFPFKSKEVTMSCPDQNTLSYACLYLWAIWNSPIGMAYARLDYKFNLRQILAQELANPFVNQHLDFYLEYTGGENIFKMSQCFKWRKYLSPNLRVQMVEENKKNCYIFEPMELKSNNCCAHIYGNQVKSSIAPNLIKKSCLGSLIESCGHKIHDLPLTKSLESQGKSKTYPKIVHQLVLGLDIWQYFQAIQRAHFLSLHFSWTSTKPIQHGLGAGRTSCGSVEWHATDGFKAYNSVLRKNVVVISVVLSFQGHFHAKITNTPISGQALHACRVGNLKAHSLQERKTQDYVSWFLGLNSDGEEVCFVLKSQFEQTNADELFKQIPFTPLSWQLICEKWKLLWQIGKQGNGNQFKNSTAEHGIRDQINRQLIKNLHSPQKAE</sequence>
<dbReference type="AlphaFoldDB" id="A0A0L6UFF6"/>
<dbReference type="STRING" id="27349.A0A0L6UFF6"/>
<dbReference type="EMBL" id="LAVV01012139">
    <property type="protein sequence ID" value="KNZ46982.1"/>
    <property type="molecule type" value="Genomic_DNA"/>
</dbReference>
<evidence type="ECO:0000313" key="1">
    <source>
        <dbReference type="EMBL" id="KNZ46982.1"/>
    </source>
</evidence>
<dbReference type="PANTHER" id="PTHR31912:SF34">
    <property type="entry name" value="NOTOCHORD-RELATED PROTEIN"/>
    <property type="match status" value="1"/>
</dbReference>
<dbReference type="PANTHER" id="PTHR31912">
    <property type="entry name" value="IP13529P"/>
    <property type="match status" value="1"/>
</dbReference>